<feature type="transmembrane region" description="Helical" evidence="1">
    <location>
        <begin position="274"/>
        <end position="293"/>
    </location>
</feature>
<feature type="transmembrane region" description="Helical" evidence="1">
    <location>
        <begin position="417"/>
        <end position="437"/>
    </location>
</feature>
<sequence length="477" mass="52273">MHLNDGASTAVGPSSRLCSGRTLYKLYVLYSLFLGVFLVFATPPFQTPDAIAHFERAIQISSGTPFGQKFDGTSGGELDKSAIEFSDIYSVIPFHPDVKATDDMRQRADRLRWSDSTARAVFPNTSIYPAYTYVPQGIVIALGRAFDVKIRDVYIVVCLVDLLISVSITAWAIAIAPRVAPLLFALALLPSTLMIYSSVSQEITILPLCLLLAAYIDRFSANGLPLSARWRWRLVAVLAVCASARPPYAGLLFLFFIPTIVMDEEGAYRFGRRLVLFLACAAASVAGIVLFGFRAWSNFGPEHSVAGQLSYLLHTPSAVVSIAVETLRVQGAFYFTSFVGILGWLDTFLGVGYYKAAFVMLIAALLSVALRDRESAPPRAMQRMTILIPLLISVAMIFGSLYLAWTPVQKNVVDGVQGRYFLALAPLLGIAIPAMGGSGSTNLWPRIRLAAMTCVVLFPCYTFVRLIEAVIERFYLH</sequence>
<evidence type="ECO:0000256" key="1">
    <source>
        <dbReference type="SAM" id="Phobius"/>
    </source>
</evidence>
<feature type="transmembrane region" description="Helical" evidence="1">
    <location>
        <begin position="153"/>
        <end position="173"/>
    </location>
</feature>
<keyword evidence="1" id="KW-1133">Transmembrane helix</keyword>
<dbReference type="Proteomes" id="UP000054740">
    <property type="component" value="Unassembled WGS sequence"/>
</dbReference>
<feature type="transmembrane region" description="Helical" evidence="1">
    <location>
        <begin position="233"/>
        <end position="262"/>
    </location>
</feature>
<feature type="transmembrane region" description="Helical" evidence="1">
    <location>
        <begin position="353"/>
        <end position="372"/>
    </location>
</feature>
<feature type="transmembrane region" description="Helical" evidence="1">
    <location>
        <begin position="23"/>
        <end position="41"/>
    </location>
</feature>
<feature type="transmembrane region" description="Helical" evidence="1">
    <location>
        <begin position="449"/>
        <end position="467"/>
    </location>
</feature>
<feature type="transmembrane region" description="Helical" evidence="1">
    <location>
        <begin position="203"/>
        <end position="221"/>
    </location>
</feature>
<proteinExistence type="predicted"/>
<feature type="transmembrane region" description="Helical" evidence="1">
    <location>
        <begin position="179"/>
        <end position="196"/>
    </location>
</feature>
<protein>
    <recommendedName>
        <fullName evidence="4">DUF2142 domain-containing protein</fullName>
    </recommendedName>
</protein>
<accession>A0A158JKE3</accession>
<name>A0A158JKE3_CABCO</name>
<keyword evidence="1" id="KW-0812">Transmembrane</keyword>
<evidence type="ECO:0000313" key="3">
    <source>
        <dbReference type="Proteomes" id="UP000054740"/>
    </source>
</evidence>
<evidence type="ECO:0000313" key="2">
    <source>
        <dbReference type="EMBL" id="SAL69372.1"/>
    </source>
</evidence>
<evidence type="ECO:0008006" key="4">
    <source>
        <dbReference type="Google" id="ProtNLM"/>
    </source>
</evidence>
<dbReference type="Pfam" id="PF09913">
    <property type="entry name" value="DUF2142"/>
    <property type="match status" value="1"/>
</dbReference>
<dbReference type="InterPro" id="IPR018674">
    <property type="entry name" value="DUF2142_membrane"/>
</dbReference>
<dbReference type="RefSeq" id="WP_159680364.1">
    <property type="nucleotide sequence ID" value="NZ_LGRC01000010.1"/>
</dbReference>
<reference evidence="3" key="1">
    <citation type="submission" date="2016-01" db="EMBL/GenBank/DDBJ databases">
        <authorList>
            <person name="Peeters C."/>
        </authorList>
    </citation>
    <scope>NUCLEOTIDE SEQUENCE [LARGE SCALE GENOMIC DNA]</scope>
</reference>
<keyword evidence="3" id="KW-1185">Reference proteome</keyword>
<feature type="transmembrane region" description="Helical" evidence="1">
    <location>
        <begin position="384"/>
        <end position="405"/>
    </location>
</feature>
<gene>
    <name evidence="2" type="ORF">AWB70_06924</name>
</gene>
<keyword evidence="1" id="KW-0472">Membrane</keyword>
<organism evidence="2 3">
    <name type="scientific">Caballeronia cordobensis</name>
    <name type="common">Burkholderia cordobensis</name>
    <dbReference type="NCBI Taxonomy" id="1353886"/>
    <lineage>
        <taxon>Bacteria</taxon>
        <taxon>Pseudomonadati</taxon>
        <taxon>Pseudomonadota</taxon>
        <taxon>Betaproteobacteria</taxon>
        <taxon>Burkholderiales</taxon>
        <taxon>Burkholderiaceae</taxon>
        <taxon>Caballeronia</taxon>
    </lineage>
</organism>
<dbReference type="AlphaFoldDB" id="A0A158JKE3"/>
<dbReference type="EMBL" id="FCNY02000030">
    <property type="protein sequence ID" value="SAL69372.1"/>
    <property type="molecule type" value="Genomic_DNA"/>
</dbReference>